<dbReference type="KEGG" id="gtr:GLOTRDRAFT_136859"/>
<feature type="compositionally biased region" description="Acidic residues" evidence="1">
    <location>
        <begin position="35"/>
        <end position="45"/>
    </location>
</feature>
<dbReference type="AlphaFoldDB" id="S7QFY8"/>
<feature type="compositionally biased region" description="Polar residues" evidence="1">
    <location>
        <begin position="111"/>
        <end position="136"/>
    </location>
</feature>
<dbReference type="eggNOG" id="ENOG502RD29">
    <property type="taxonomic scope" value="Eukaryota"/>
</dbReference>
<accession>S7QFY8</accession>
<dbReference type="HOGENOM" id="CLU_990627_0_0_1"/>
<feature type="transmembrane region" description="Helical" evidence="2">
    <location>
        <begin position="190"/>
        <end position="212"/>
    </location>
</feature>
<evidence type="ECO:0000256" key="2">
    <source>
        <dbReference type="SAM" id="Phobius"/>
    </source>
</evidence>
<evidence type="ECO:0000256" key="1">
    <source>
        <dbReference type="SAM" id="MobiDB-lite"/>
    </source>
</evidence>
<protein>
    <submittedName>
        <fullName evidence="3">Uncharacterized protein</fullName>
    </submittedName>
</protein>
<keyword evidence="2" id="KW-0812">Transmembrane</keyword>
<dbReference type="Proteomes" id="UP000030669">
    <property type="component" value="Unassembled WGS sequence"/>
</dbReference>
<organism evidence="3 4">
    <name type="scientific">Gloeophyllum trabeum (strain ATCC 11539 / FP-39264 / Madison 617)</name>
    <name type="common">Brown rot fungus</name>
    <dbReference type="NCBI Taxonomy" id="670483"/>
    <lineage>
        <taxon>Eukaryota</taxon>
        <taxon>Fungi</taxon>
        <taxon>Dikarya</taxon>
        <taxon>Basidiomycota</taxon>
        <taxon>Agaricomycotina</taxon>
        <taxon>Agaricomycetes</taxon>
        <taxon>Gloeophyllales</taxon>
        <taxon>Gloeophyllaceae</taxon>
        <taxon>Gloeophyllum</taxon>
    </lineage>
</organism>
<feature type="compositionally biased region" description="Low complexity" evidence="1">
    <location>
        <begin position="140"/>
        <end position="153"/>
    </location>
</feature>
<feature type="compositionally biased region" description="Low complexity" evidence="1">
    <location>
        <begin position="70"/>
        <end position="110"/>
    </location>
</feature>
<keyword evidence="4" id="KW-1185">Reference proteome</keyword>
<evidence type="ECO:0000313" key="4">
    <source>
        <dbReference type="Proteomes" id="UP000030669"/>
    </source>
</evidence>
<dbReference type="OMA" id="YKQHITI"/>
<gene>
    <name evidence="3" type="ORF">GLOTRDRAFT_136859</name>
</gene>
<name>S7QFY8_GLOTA</name>
<dbReference type="GeneID" id="19303644"/>
<dbReference type="OrthoDB" id="10659516at2759"/>
<dbReference type="EMBL" id="KB469298">
    <property type="protein sequence ID" value="EPQ58073.1"/>
    <property type="molecule type" value="Genomic_DNA"/>
</dbReference>
<evidence type="ECO:0000313" key="3">
    <source>
        <dbReference type="EMBL" id="EPQ58073.1"/>
    </source>
</evidence>
<keyword evidence="2" id="KW-0472">Membrane</keyword>
<proteinExistence type="predicted"/>
<dbReference type="RefSeq" id="XP_007863353.1">
    <property type="nucleotide sequence ID" value="XM_007865162.1"/>
</dbReference>
<reference evidence="3 4" key="1">
    <citation type="journal article" date="2012" name="Science">
        <title>The Paleozoic origin of enzymatic lignin decomposition reconstructed from 31 fungal genomes.</title>
        <authorList>
            <person name="Floudas D."/>
            <person name="Binder M."/>
            <person name="Riley R."/>
            <person name="Barry K."/>
            <person name="Blanchette R.A."/>
            <person name="Henrissat B."/>
            <person name="Martinez A.T."/>
            <person name="Otillar R."/>
            <person name="Spatafora J.W."/>
            <person name="Yadav J.S."/>
            <person name="Aerts A."/>
            <person name="Benoit I."/>
            <person name="Boyd A."/>
            <person name="Carlson A."/>
            <person name="Copeland A."/>
            <person name="Coutinho P.M."/>
            <person name="de Vries R.P."/>
            <person name="Ferreira P."/>
            <person name="Findley K."/>
            <person name="Foster B."/>
            <person name="Gaskell J."/>
            <person name="Glotzer D."/>
            <person name="Gorecki P."/>
            <person name="Heitman J."/>
            <person name="Hesse C."/>
            <person name="Hori C."/>
            <person name="Igarashi K."/>
            <person name="Jurgens J.A."/>
            <person name="Kallen N."/>
            <person name="Kersten P."/>
            <person name="Kohler A."/>
            <person name="Kuees U."/>
            <person name="Kumar T.K.A."/>
            <person name="Kuo A."/>
            <person name="LaButti K."/>
            <person name="Larrondo L.F."/>
            <person name="Lindquist E."/>
            <person name="Ling A."/>
            <person name="Lombard V."/>
            <person name="Lucas S."/>
            <person name="Lundell T."/>
            <person name="Martin R."/>
            <person name="McLaughlin D.J."/>
            <person name="Morgenstern I."/>
            <person name="Morin E."/>
            <person name="Murat C."/>
            <person name="Nagy L.G."/>
            <person name="Nolan M."/>
            <person name="Ohm R.A."/>
            <person name="Patyshakuliyeva A."/>
            <person name="Rokas A."/>
            <person name="Ruiz-Duenas F.J."/>
            <person name="Sabat G."/>
            <person name="Salamov A."/>
            <person name="Samejima M."/>
            <person name="Schmutz J."/>
            <person name="Slot J.C."/>
            <person name="St John F."/>
            <person name="Stenlid J."/>
            <person name="Sun H."/>
            <person name="Sun S."/>
            <person name="Syed K."/>
            <person name="Tsang A."/>
            <person name="Wiebenga A."/>
            <person name="Young D."/>
            <person name="Pisabarro A."/>
            <person name="Eastwood D.C."/>
            <person name="Martin F."/>
            <person name="Cullen D."/>
            <person name="Grigoriev I.V."/>
            <person name="Hibbett D.S."/>
        </authorList>
    </citation>
    <scope>NUCLEOTIDE SEQUENCE [LARGE SCALE GENOMIC DNA]</scope>
    <source>
        <strain evidence="3 4">ATCC 11539</strain>
    </source>
</reference>
<feature type="region of interest" description="Disordered" evidence="1">
    <location>
        <begin position="68"/>
        <end position="153"/>
    </location>
</feature>
<keyword evidence="2" id="KW-1133">Transmembrane helix</keyword>
<feature type="region of interest" description="Disordered" evidence="1">
    <location>
        <begin position="24"/>
        <end position="50"/>
    </location>
</feature>
<sequence>MEHNPSSCSSWIKRYAVFVLAAVSGDRQSKRQEGDPEEDDPEEGLASDISCTRHSLAVGCQGFSHSGTVTPNSTSSSSISATIPAPNTTTMGVTSPSSPSSTAVSGDSPSESSTMPVVSSCTASPASGCSTLSTDSAPKAPSTIITSSSSYSSGATASIGSSSIISTPSESGLFQSGSQDLRAARTNTGAIAGGVVGGVVALLAAATLLICLRRRARRKRIPPSAEFMAYSYARARPGTPNNPMSMYLVNKDLEEAPPPFEASSFHERIIEKAPIAAGRAL</sequence>